<protein>
    <submittedName>
        <fullName evidence="1">Uncharacterized protein</fullName>
    </submittedName>
</protein>
<reference evidence="1 2" key="1">
    <citation type="journal article" date="2019" name="Int. J. Syst. Evol. Microbiol.">
        <title>The Global Catalogue of Microorganisms (GCM) 10K type strain sequencing project: providing services to taxonomists for standard genome sequencing and annotation.</title>
        <authorList>
            <consortium name="The Broad Institute Genomics Platform"/>
            <consortium name="The Broad Institute Genome Sequencing Center for Infectious Disease"/>
            <person name="Wu L."/>
            <person name="Ma J."/>
        </authorList>
    </citation>
    <scope>NUCLEOTIDE SEQUENCE [LARGE SCALE GENOMIC DNA]</scope>
    <source>
        <strain evidence="1 2">JCM 5052</strain>
    </source>
</reference>
<name>A0ABN1BVX8_9ACTN</name>
<evidence type="ECO:0000313" key="1">
    <source>
        <dbReference type="EMBL" id="GAA0505872.1"/>
    </source>
</evidence>
<organism evidence="1 2">
    <name type="scientific">Streptomyces mordarskii</name>
    <dbReference type="NCBI Taxonomy" id="1226758"/>
    <lineage>
        <taxon>Bacteria</taxon>
        <taxon>Bacillati</taxon>
        <taxon>Actinomycetota</taxon>
        <taxon>Actinomycetes</taxon>
        <taxon>Kitasatosporales</taxon>
        <taxon>Streptomycetaceae</taxon>
        <taxon>Streptomyces</taxon>
    </lineage>
</organism>
<evidence type="ECO:0000313" key="2">
    <source>
        <dbReference type="Proteomes" id="UP001501576"/>
    </source>
</evidence>
<keyword evidence="2" id="KW-1185">Reference proteome</keyword>
<proteinExistence type="predicted"/>
<comment type="caution">
    <text evidence="1">The sequence shown here is derived from an EMBL/GenBank/DDBJ whole genome shotgun (WGS) entry which is preliminary data.</text>
</comment>
<sequence>MRPNRICFSPPHHREADKAIVYRQMARAALLAALNDSYDATFRAPVMRQAVAHPNGFVKLPLGVVTHSEGRLFLHVWLTGIEDTQAHDHRWDFSSTVLRGALYNTVLDVAQADDGQAAAAPQSSIHRVVRYQPHEGGFRFDARNEGRVDVAVRPTRVVTAGERYGMSAFTFHQARAVPGTMTLVARGAPLKRYARVLTQGDVPEERQRWRHVSQAERLGYLRDALDCFA</sequence>
<dbReference type="Proteomes" id="UP001501576">
    <property type="component" value="Unassembled WGS sequence"/>
</dbReference>
<gene>
    <name evidence="1" type="ORF">GCM10010390_05980</name>
</gene>
<accession>A0ABN1BVX8</accession>
<dbReference type="EMBL" id="BAAABZ010000002">
    <property type="protein sequence ID" value="GAA0505872.1"/>
    <property type="molecule type" value="Genomic_DNA"/>
</dbReference>